<protein>
    <submittedName>
        <fullName evidence="2">Cupin domain protein</fullName>
    </submittedName>
</protein>
<dbReference type="STRING" id="226505.SAMN05444394_1556"/>
<accession>A0A1N6DZA7</accession>
<evidence type="ECO:0000313" key="3">
    <source>
        <dbReference type="Proteomes" id="UP000185221"/>
    </source>
</evidence>
<sequence>MDHPDFEKSLPHVLVDSVEYVSGSVVTRSILSQNTGSVSLSSFDLGEIQAAKYSPFDHLIEIIEGEASITIDDQLNTVETGQAIIIPAHVKHWIKADKRFKMISTHIKSGYEDISI</sequence>
<name>A0A1N6DZA7_9BACT</name>
<dbReference type="Proteomes" id="UP000185221">
    <property type="component" value="Unassembled WGS sequence"/>
</dbReference>
<reference evidence="3" key="1">
    <citation type="submission" date="2016-11" db="EMBL/GenBank/DDBJ databases">
        <authorList>
            <person name="Varghese N."/>
            <person name="Submissions S."/>
        </authorList>
    </citation>
    <scope>NUCLEOTIDE SEQUENCE [LARGE SCALE GENOMIC DNA]</scope>
    <source>
        <strain evidence="3">DSM 15292</strain>
    </source>
</reference>
<organism evidence="2 3">
    <name type="scientific">Algoriphagus halophilus</name>
    <dbReference type="NCBI Taxonomy" id="226505"/>
    <lineage>
        <taxon>Bacteria</taxon>
        <taxon>Pseudomonadati</taxon>
        <taxon>Bacteroidota</taxon>
        <taxon>Cytophagia</taxon>
        <taxon>Cytophagales</taxon>
        <taxon>Cyclobacteriaceae</taxon>
        <taxon>Algoriphagus</taxon>
    </lineage>
</organism>
<dbReference type="Gene3D" id="2.60.120.10">
    <property type="entry name" value="Jelly Rolls"/>
    <property type="match status" value="1"/>
</dbReference>
<dbReference type="RefSeq" id="WP_074224260.1">
    <property type="nucleotide sequence ID" value="NZ_FSRC01000001.1"/>
</dbReference>
<dbReference type="EMBL" id="FSRC01000001">
    <property type="protein sequence ID" value="SIN76108.1"/>
    <property type="molecule type" value="Genomic_DNA"/>
</dbReference>
<dbReference type="InterPro" id="IPR011051">
    <property type="entry name" value="RmlC_Cupin_sf"/>
</dbReference>
<dbReference type="InterPro" id="IPR013096">
    <property type="entry name" value="Cupin_2"/>
</dbReference>
<proteinExistence type="predicted"/>
<dbReference type="OrthoDB" id="1121052at2"/>
<feature type="domain" description="Cupin type-2" evidence="1">
    <location>
        <begin position="57"/>
        <end position="102"/>
    </location>
</feature>
<dbReference type="Pfam" id="PF07883">
    <property type="entry name" value="Cupin_2"/>
    <property type="match status" value="1"/>
</dbReference>
<dbReference type="SUPFAM" id="SSF51182">
    <property type="entry name" value="RmlC-like cupins"/>
    <property type="match status" value="1"/>
</dbReference>
<dbReference type="InterPro" id="IPR014710">
    <property type="entry name" value="RmlC-like_jellyroll"/>
</dbReference>
<keyword evidence="3" id="KW-1185">Reference proteome</keyword>
<gene>
    <name evidence="2" type="ORF">SAMN05444394_1556</name>
</gene>
<evidence type="ECO:0000259" key="1">
    <source>
        <dbReference type="Pfam" id="PF07883"/>
    </source>
</evidence>
<evidence type="ECO:0000313" key="2">
    <source>
        <dbReference type="EMBL" id="SIN76108.1"/>
    </source>
</evidence>
<dbReference type="AlphaFoldDB" id="A0A1N6DZA7"/>
<dbReference type="PANTHER" id="PTHR37694:SF1">
    <property type="entry name" value="SLR8022 PROTEIN"/>
    <property type="match status" value="1"/>
</dbReference>
<dbReference type="PANTHER" id="PTHR37694">
    <property type="entry name" value="SLR8022 PROTEIN"/>
    <property type="match status" value="1"/>
</dbReference>